<dbReference type="PROSITE" id="PS00667">
    <property type="entry name" value="COMPLEX1_ND1_1"/>
    <property type="match status" value="1"/>
</dbReference>
<dbReference type="GO" id="GO:0005743">
    <property type="term" value="C:mitochondrial inner membrane"/>
    <property type="evidence" value="ECO:0007669"/>
    <property type="project" value="UniProtKB-SubCell"/>
</dbReference>
<dbReference type="InterPro" id="IPR018086">
    <property type="entry name" value="NADH_UbQ_OxRdtase_su1_CS"/>
</dbReference>
<dbReference type="PROSITE" id="PS00668">
    <property type="entry name" value="COMPLEX1_ND1_2"/>
    <property type="match status" value="1"/>
</dbReference>
<organism evidence="10">
    <name type="scientific">Phoronis psammophila</name>
    <dbReference type="NCBI Taxonomy" id="67897"/>
    <lineage>
        <taxon>Eukaryota</taxon>
        <taxon>Metazoa</taxon>
        <taxon>Spiralia</taxon>
        <taxon>Lophotrochozoa</taxon>
        <taxon>Phoronida</taxon>
        <taxon>Phoronidae</taxon>
        <taxon>Phoronis</taxon>
    </lineage>
</organism>
<keyword evidence="6 9" id="KW-0472">Membrane</keyword>
<dbReference type="PANTHER" id="PTHR11432:SF3">
    <property type="entry name" value="NADH-UBIQUINONE OXIDOREDUCTASE CHAIN 1"/>
    <property type="match status" value="1"/>
</dbReference>
<name>Q6UKF2_9BILA</name>
<dbReference type="EMBL" id="AY368231">
    <property type="protein sequence ID" value="AAR13398.1"/>
    <property type="molecule type" value="Genomic_DNA"/>
</dbReference>
<proteinExistence type="inferred from homology"/>
<feature type="transmembrane region" description="Helical" evidence="9">
    <location>
        <begin position="221"/>
        <end position="244"/>
    </location>
</feature>
<evidence type="ECO:0000256" key="2">
    <source>
        <dbReference type="ARBA" id="ARBA00010535"/>
    </source>
</evidence>
<keyword evidence="5 9" id="KW-1133">Transmembrane helix</keyword>
<dbReference type="GO" id="GO:0003954">
    <property type="term" value="F:NADH dehydrogenase activity"/>
    <property type="evidence" value="ECO:0007669"/>
    <property type="project" value="TreeGrafter"/>
</dbReference>
<reference evidence="10" key="1">
    <citation type="journal article" date="2004" name="Mol. Biol. Evol.">
        <title>The mitochondrial genome of Phoronis architecta--comparisons demonstrate that phoronids are lophotrochozoan protostomes.</title>
        <authorList>
            <person name="Helfenbein K.G."/>
            <person name="Boore J.L."/>
        </authorList>
    </citation>
    <scope>NUCLEOTIDE SEQUENCE</scope>
</reference>
<sequence>MTHTINYILLAVCILLAVAFFTLLERKVLGYMQHRKGPNKVGLMGIPQPLADALKLFIKEFHTPMSSNFFPFMLAPLLALFLALLVWNLYPLNFNNLNMIYGVLFFLCVSSMNVYGTLISGWASNSKYALMGGLRAVAQTISYEVSMALFVLSPLFLLHSFNLTKVMSHQAWAPLVFLMPPLMLCWFITNLAETNRAPFDFAEGESEIVSGFNIEYSSGGFAMIFMAEYANIMFMSFMTAVLFFSLLSTFFVYDFIIAFIVLFFSYCFLWARGSFPRFRYDQLMMLTWKSFLPLSLCALLMVMGVSWM</sequence>
<feature type="transmembrane region" description="Helical" evidence="9">
    <location>
        <begin position="171"/>
        <end position="189"/>
    </location>
</feature>
<evidence type="ECO:0000256" key="4">
    <source>
        <dbReference type="ARBA" id="ARBA00022692"/>
    </source>
</evidence>
<accession>Q6UKF2</accession>
<evidence type="ECO:0000256" key="3">
    <source>
        <dbReference type="ARBA" id="ARBA00021009"/>
    </source>
</evidence>
<evidence type="ECO:0000256" key="9">
    <source>
        <dbReference type="SAM" id="Phobius"/>
    </source>
</evidence>
<keyword evidence="7" id="KW-0520">NAD</keyword>
<feature type="transmembrane region" description="Helical" evidence="9">
    <location>
        <begin position="69"/>
        <end position="87"/>
    </location>
</feature>
<evidence type="ECO:0000256" key="1">
    <source>
        <dbReference type="ARBA" id="ARBA00004141"/>
    </source>
</evidence>
<evidence type="ECO:0000256" key="7">
    <source>
        <dbReference type="RuleBase" id="RU000471"/>
    </source>
</evidence>
<keyword evidence="8" id="KW-0830">Ubiquinone</keyword>
<feature type="transmembrane region" description="Helical" evidence="9">
    <location>
        <begin position="99"/>
        <end position="120"/>
    </location>
</feature>
<comment type="similarity">
    <text evidence="2 7">Belongs to the complex I subunit 1 family.</text>
</comment>
<feature type="transmembrane region" description="Helical" evidence="9">
    <location>
        <begin position="141"/>
        <end position="159"/>
    </location>
</feature>
<keyword evidence="4 7" id="KW-0812">Transmembrane</keyword>
<evidence type="ECO:0000256" key="6">
    <source>
        <dbReference type="ARBA" id="ARBA00023136"/>
    </source>
</evidence>
<dbReference type="HAMAP" id="MF_01350">
    <property type="entry name" value="NDH1_NuoH"/>
    <property type="match status" value="1"/>
</dbReference>
<protein>
    <recommendedName>
        <fullName evidence="3 8">NADH-ubiquinone oxidoreductase chain 1</fullName>
        <ecNumber evidence="8">7.1.1.2</ecNumber>
    </recommendedName>
</protein>
<keyword evidence="8 10" id="KW-0496">Mitochondrion</keyword>
<evidence type="ECO:0000256" key="5">
    <source>
        <dbReference type="ARBA" id="ARBA00022989"/>
    </source>
</evidence>
<feature type="transmembrane region" description="Helical" evidence="9">
    <location>
        <begin position="283"/>
        <end position="307"/>
    </location>
</feature>
<dbReference type="AlphaFoldDB" id="Q6UKF2"/>
<geneLocation type="mitochondrion" evidence="10"/>
<dbReference type="GO" id="GO:0008137">
    <property type="term" value="F:NADH dehydrogenase (ubiquinone) activity"/>
    <property type="evidence" value="ECO:0007669"/>
    <property type="project" value="UniProtKB-EC"/>
</dbReference>
<dbReference type="PANTHER" id="PTHR11432">
    <property type="entry name" value="NADH DEHYDROGENASE SUBUNIT 1"/>
    <property type="match status" value="1"/>
</dbReference>
<dbReference type="Pfam" id="PF00146">
    <property type="entry name" value="NADHdh"/>
    <property type="match status" value="1"/>
</dbReference>
<feature type="transmembrane region" description="Helical" evidence="9">
    <location>
        <begin position="250"/>
        <end position="271"/>
    </location>
</feature>
<dbReference type="GO" id="GO:0009060">
    <property type="term" value="P:aerobic respiration"/>
    <property type="evidence" value="ECO:0007669"/>
    <property type="project" value="TreeGrafter"/>
</dbReference>
<dbReference type="EC" id="7.1.1.2" evidence="8"/>
<dbReference type="InterPro" id="IPR001694">
    <property type="entry name" value="NADH_UbQ_OxRdtase_su1/FPO"/>
</dbReference>
<evidence type="ECO:0000313" key="10">
    <source>
        <dbReference type="EMBL" id="AAR13398.1"/>
    </source>
</evidence>
<evidence type="ECO:0000256" key="8">
    <source>
        <dbReference type="RuleBase" id="RU000473"/>
    </source>
</evidence>
<comment type="catalytic activity">
    <reaction evidence="8">
        <text>a ubiquinone + NADH + 5 H(+)(in) = a ubiquinol + NAD(+) + 4 H(+)(out)</text>
        <dbReference type="Rhea" id="RHEA:29091"/>
        <dbReference type="Rhea" id="RHEA-COMP:9565"/>
        <dbReference type="Rhea" id="RHEA-COMP:9566"/>
        <dbReference type="ChEBI" id="CHEBI:15378"/>
        <dbReference type="ChEBI" id="CHEBI:16389"/>
        <dbReference type="ChEBI" id="CHEBI:17976"/>
        <dbReference type="ChEBI" id="CHEBI:57540"/>
        <dbReference type="ChEBI" id="CHEBI:57945"/>
        <dbReference type="EC" id="7.1.1.2"/>
    </reaction>
</comment>
<comment type="subcellular location">
    <subcellularLocation>
        <location evidence="1">Membrane</location>
        <topology evidence="1">Multi-pass membrane protein</topology>
    </subcellularLocation>
    <subcellularLocation>
        <location evidence="7">Mitochondrion inner membrane</location>
        <topology evidence="7">Multi-pass membrane protein</topology>
    </subcellularLocation>
</comment>
<feature type="transmembrane region" description="Helical" evidence="9">
    <location>
        <begin position="6"/>
        <end position="24"/>
    </location>
</feature>